<evidence type="ECO:0000313" key="3">
    <source>
        <dbReference type="Proteomes" id="UP001370490"/>
    </source>
</evidence>
<evidence type="ECO:0000313" key="2">
    <source>
        <dbReference type="EMBL" id="KAK6914493.1"/>
    </source>
</evidence>
<gene>
    <name evidence="2" type="ORF">RJ641_021814</name>
</gene>
<keyword evidence="3" id="KW-1185">Reference proteome</keyword>
<name>A0AAN8YYT1_9MAGN</name>
<dbReference type="InterPro" id="IPR038745">
    <property type="entry name" value="AT4G37440-like"/>
</dbReference>
<dbReference type="PANTHER" id="PTHR34057:SF1">
    <property type="entry name" value="ELONGATION FACTOR"/>
    <property type="match status" value="1"/>
</dbReference>
<dbReference type="PANTHER" id="PTHR34057">
    <property type="entry name" value="ELONGATION FACTOR"/>
    <property type="match status" value="1"/>
</dbReference>
<comment type="caution">
    <text evidence="2">The sequence shown here is derived from an EMBL/GenBank/DDBJ whole genome shotgun (WGS) entry which is preliminary data.</text>
</comment>
<dbReference type="CDD" id="cd11650">
    <property type="entry name" value="AT4G37440_like"/>
    <property type="match status" value="1"/>
</dbReference>
<dbReference type="AlphaFoldDB" id="A0AAN8YYT1"/>
<feature type="region of interest" description="Disordered" evidence="1">
    <location>
        <begin position="445"/>
        <end position="465"/>
    </location>
</feature>
<dbReference type="EMBL" id="JBAMMX010000026">
    <property type="protein sequence ID" value="KAK6914493.1"/>
    <property type="molecule type" value="Genomic_DNA"/>
</dbReference>
<feature type="region of interest" description="Disordered" evidence="1">
    <location>
        <begin position="489"/>
        <end position="517"/>
    </location>
</feature>
<reference evidence="2 3" key="1">
    <citation type="submission" date="2023-12" db="EMBL/GenBank/DDBJ databases">
        <title>A high-quality genome assembly for Dillenia turbinata (Dilleniales).</title>
        <authorList>
            <person name="Chanderbali A."/>
        </authorList>
    </citation>
    <scope>NUCLEOTIDE SEQUENCE [LARGE SCALE GENOMIC DNA]</scope>
    <source>
        <strain evidence="2">LSX21</strain>
        <tissue evidence="2">Leaf</tissue>
    </source>
</reference>
<dbReference type="Proteomes" id="UP001370490">
    <property type="component" value="Unassembled WGS sequence"/>
</dbReference>
<protein>
    <submittedName>
        <fullName evidence="2">Uncharacterized protein</fullName>
    </submittedName>
</protein>
<proteinExistence type="predicted"/>
<feature type="compositionally biased region" description="Basic and acidic residues" evidence="1">
    <location>
        <begin position="445"/>
        <end position="456"/>
    </location>
</feature>
<evidence type="ECO:0000256" key="1">
    <source>
        <dbReference type="SAM" id="MobiDB-lite"/>
    </source>
</evidence>
<accession>A0AAN8YYT1</accession>
<organism evidence="2 3">
    <name type="scientific">Dillenia turbinata</name>
    <dbReference type="NCBI Taxonomy" id="194707"/>
    <lineage>
        <taxon>Eukaryota</taxon>
        <taxon>Viridiplantae</taxon>
        <taxon>Streptophyta</taxon>
        <taxon>Embryophyta</taxon>
        <taxon>Tracheophyta</taxon>
        <taxon>Spermatophyta</taxon>
        <taxon>Magnoliopsida</taxon>
        <taxon>eudicotyledons</taxon>
        <taxon>Gunneridae</taxon>
        <taxon>Pentapetalae</taxon>
        <taxon>Dilleniales</taxon>
        <taxon>Dilleniaceae</taxon>
        <taxon>Dillenia</taxon>
    </lineage>
</organism>
<sequence length="517" mass="57740">MAPAPVLTDVEPRHAPESMTKLAADEEDESFLADIDGMDLECMGTLQDVFETEAIFDVKKDASECDMDVEVDIEECGDANNIRFEKAEDPDATDYSSSFGNTNSGAENCSGFSDAEVESQLRNDLCFPPPFDGLDSEFRPRKRKLTKHWRNFIRPIMWRCQWLEVKIKQIESQAAKYARKLAAYDYNELELNQYTLEDVGSKSLPFCGLYQRRKAMRRRRRKTVEETTDIALYFSQHNIFSYFENKRSDPDGASSAADCGNLGLSEQHTKGNGESIVDNLTLEVPATDDSYWEKMLWKMEIAQAHVRKLRSQLEMVTPEDVWSLSQVDNLSLSSTYEEEMSSIHSPTLLDGNQDTTAGEGLLPSVPLLLEHVNGNPLMHEDNMPSYQDAITVPDVVESTVGVLSATDVSLHHPILIVDNTLVLNKAAEGDENVFSAISNQCLEKSQEPQKGEKDNTDCPQGSLPDLDIKGKAVLAQSTLTSHLASELQFPKNNRKRGERKAGIGAWSKNCMGESDGQ</sequence>